<gene>
    <name evidence="2" type="ORF">HYH03_001191</name>
</gene>
<comment type="caution">
    <text evidence="2">The sequence shown here is derived from an EMBL/GenBank/DDBJ whole genome shotgun (WGS) entry which is preliminary data.</text>
</comment>
<keyword evidence="3" id="KW-1185">Reference proteome</keyword>
<evidence type="ECO:0000256" key="1">
    <source>
        <dbReference type="SAM" id="MobiDB-lite"/>
    </source>
</evidence>
<dbReference type="AlphaFoldDB" id="A0A835YEK2"/>
<accession>A0A835YEK2</accession>
<feature type="compositionally biased region" description="Low complexity" evidence="1">
    <location>
        <begin position="64"/>
        <end position="73"/>
    </location>
</feature>
<feature type="compositionally biased region" description="Polar residues" evidence="1">
    <location>
        <begin position="75"/>
        <end position="86"/>
    </location>
</feature>
<name>A0A835YEK2_9CHLO</name>
<evidence type="ECO:0000313" key="3">
    <source>
        <dbReference type="Proteomes" id="UP000612055"/>
    </source>
</evidence>
<dbReference type="Proteomes" id="UP000612055">
    <property type="component" value="Unassembled WGS sequence"/>
</dbReference>
<reference evidence="2" key="1">
    <citation type="journal article" date="2020" name="bioRxiv">
        <title>Comparative genomics of Chlamydomonas.</title>
        <authorList>
            <person name="Craig R.J."/>
            <person name="Hasan A.R."/>
            <person name="Ness R.W."/>
            <person name="Keightley P.D."/>
        </authorList>
    </citation>
    <scope>NUCLEOTIDE SEQUENCE</scope>
    <source>
        <strain evidence="2">CCAP 11/70</strain>
    </source>
</reference>
<sequence>MEDDDQLDRPATRRDLLLLVKEIREDRARRKLAEYEHLLWIKEAAEAAWASVCAWWNAAAVAQPPAPSAHPQCVPRSSQDDGSNTDSSSGEAGATAGGLGAGSLRRRQHPAPPPFKGDVRSG</sequence>
<protein>
    <submittedName>
        <fullName evidence="2">Uncharacterized protein</fullName>
    </submittedName>
</protein>
<dbReference type="EMBL" id="JAEHOE010000002">
    <property type="protein sequence ID" value="KAG2501405.1"/>
    <property type="molecule type" value="Genomic_DNA"/>
</dbReference>
<feature type="region of interest" description="Disordered" evidence="1">
    <location>
        <begin position="64"/>
        <end position="122"/>
    </location>
</feature>
<evidence type="ECO:0000313" key="2">
    <source>
        <dbReference type="EMBL" id="KAG2501405.1"/>
    </source>
</evidence>
<organism evidence="2 3">
    <name type="scientific">Edaphochlamys debaryana</name>
    <dbReference type="NCBI Taxonomy" id="47281"/>
    <lineage>
        <taxon>Eukaryota</taxon>
        <taxon>Viridiplantae</taxon>
        <taxon>Chlorophyta</taxon>
        <taxon>core chlorophytes</taxon>
        <taxon>Chlorophyceae</taxon>
        <taxon>CS clade</taxon>
        <taxon>Chlamydomonadales</taxon>
        <taxon>Chlamydomonadales incertae sedis</taxon>
        <taxon>Edaphochlamys</taxon>
    </lineage>
</organism>
<proteinExistence type="predicted"/>